<dbReference type="Pfam" id="PF22727">
    <property type="entry name" value="NCH2"/>
    <property type="match status" value="1"/>
</dbReference>
<keyword evidence="3" id="KW-1185">Reference proteome</keyword>
<sequence length="192" mass="22193">MVRRSLQASHIGIQQAKRAFARKGWTQENLALEVGLKTRQPIWRFFSGRPVERHIFLEICSILELNWREIAADPPAEFSDPTEVTQAAVLDIDVLVQRVRSQRQEKIQDQCGILQLLDISRPVGIDDIYIDVNILEEIPSQQQQQVLQCYYDANQLLLDCLNSNCEVTAAIRQEIEATLLLPQKELEDREWQ</sequence>
<dbReference type="RefSeq" id="WP_016876730.1">
    <property type="nucleotide sequence ID" value="NZ_AJLN01000149.1"/>
</dbReference>
<dbReference type="InterPro" id="IPR054501">
    <property type="entry name" value="NCH2"/>
</dbReference>
<dbReference type="Proteomes" id="UP000268857">
    <property type="component" value="Unassembled WGS sequence"/>
</dbReference>
<feature type="domain" description="NACHT conflict system C-terminal helical" evidence="1">
    <location>
        <begin position="140"/>
        <end position="182"/>
    </location>
</feature>
<dbReference type="OrthoDB" id="435943at2"/>
<dbReference type="AlphaFoldDB" id="A0A433N2C0"/>
<proteinExistence type="predicted"/>
<protein>
    <recommendedName>
        <fullName evidence="1">NACHT conflict system C-terminal helical domain-containing protein</fullName>
    </recommendedName>
</protein>
<evidence type="ECO:0000313" key="3">
    <source>
        <dbReference type="Proteomes" id="UP000268857"/>
    </source>
</evidence>
<evidence type="ECO:0000313" key="2">
    <source>
        <dbReference type="EMBL" id="RUR75288.1"/>
    </source>
</evidence>
<evidence type="ECO:0000259" key="1">
    <source>
        <dbReference type="Pfam" id="PF22727"/>
    </source>
</evidence>
<name>A0A433N2C0_CHLFR</name>
<reference evidence="2 3" key="1">
    <citation type="journal article" date="2019" name="Genome Biol. Evol.">
        <title>Day and night: Metabolic profiles and evolutionary relationships of six axenic non-marine cyanobacteria.</title>
        <authorList>
            <person name="Will S.E."/>
            <person name="Henke P."/>
            <person name="Boedeker C."/>
            <person name="Huang S."/>
            <person name="Brinkmann H."/>
            <person name="Rohde M."/>
            <person name="Jarek M."/>
            <person name="Friedl T."/>
            <person name="Seufert S."/>
            <person name="Schumacher M."/>
            <person name="Overmann J."/>
            <person name="Neumann-Schaal M."/>
            <person name="Petersen J."/>
        </authorList>
    </citation>
    <scope>NUCLEOTIDE SEQUENCE [LARGE SCALE GENOMIC DNA]</scope>
    <source>
        <strain evidence="2 3">PCC 6912</strain>
    </source>
</reference>
<comment type="caution">
    <text evidence="2">The sequence shown here is derived from an EMBL/GenBank/DDBJ whole genome shotgun (WGS) entry which is preliminary data.</text>
</comment>
<accession>A0A433N2C0</accession>
<organism evidence="2 3">
    <name type="scientific">Chlorogloeopsis fritschii PCC 6912</name>
    <dbReference type="NCBI Taxonomy" id="211165"/>
    <lineage>
        <taxon>Bacteria</taxon>
        <taxon>Bacillati</taxon>
        <taxon>Cyanobacteriota</taxon>
        <taxon>Cyanophyceae</taxon>
        <taxon>Nostocales</taxon>
        <taxon>Chlorogloeopsidaceae</taxon>
        <taxon>Chlorogloeopsis</taxon>
    </lineage>
</organism>
<dbReference type="EMBL" id="RSCJ01000025">
    <property type="protein sequence ID" value="RUR75288.1"/>
    <property type="molecule type" value="Genomic_DNA"/>
</dbReference>
<gene>
    <name evidence="2" type="ORF">PCC6912_48250</name>
</gene>